<keyword evidence="2" id="KW-1185">Reference proteome</keyword>
<protein>
    <submittedName>
        <fullName evidence="1">Uncharacterized protein</fullName>
    </submittedName>
</protein>
<proteinExistence type="predicted"/>
<organism evidence="1 2">
    <name type="scientific">Bugula neritina</name>
    <name type="common">Brown bryozoan</name>
    <name type="synonym">Sertularia neritina</name>
    <dbReference type="NCBI Taxonomy" id="10212"/>
    <lineage>
        <taxon>Eukaryota</taxon>
        <taxon>Metazoa</taxon>
        <taxon>Spiralia</taxon>
        <taxon>Lophotrochozoa</taxon>
        <taxon>Bryozoa</taxon>
        <taxon>Gymnolaemata</taxon>
        <taxon>Cheilostomatida</taxon>
        <taxon>Flustrina</taxon>
        <taxon>Buguloidea</taxon>
        <taxon>Bugulidae</taxon>
        <taxon>Bugula</taxon>
    </lineage>
</organism>
<gene>
    <name evidence="1" type="ORF">EB796_010826</name>
</gene>
<dbReference type="Proteomes" id="UP000593567">
    <property type="component" value="Unassembled WGS sequence"/>
</dbReference>
<comment type="caution">
    <text evidence="1">The sequence shown here is derived from an EMBL/GenBank/DDBJ whole genome shotgun (WGS) entry which is preliminary data.</text>
</comment>
<dbReference type="AlphaFoldDB" id="A0A7J7JY39"/>
<sequence length="86" mass="9989">MEDYTNIVKLEELTTKYQNKAKSSRNWVHHLQEKSRDELAVYGSDAVHADIAIVIAILVCVCNMCEYSKALEYYRKGQDETSCLWQ</sequence>
<reference evidence="1" key="1">
    <citation type="submission" date="2020-06" db="EMBL/GenBank/DDBJ databases">
        <title>Draft genome of Bugula neritina, a colonial animal packing powerful symbionts and potential medicines.</title>
        <authorList>
            <person name="Rayko M."/>
        </authorList>
    </citation>
    <scope>NUCLEOTIDE SEQUENCE [LARGE SCALE GENOMIC DNA]</scope>
    <source>
        <strain evidence="1">Kwan_BN1</strain>
    </source>
</reference>
<evidence type="ECO:0000313" key="2">
    <source>
        <dbReference type="Proteomes" id="UP000593567"/>
    </source>
</evidence>
<evidence type="ECO:0000313" key="1">
    <source>
        <dbReference type="EMBL" id="KAF6030863.1"/>
    </source>
</evidence>
<name>A0A7J7JY39_BUGNE</name>
<accession>A0A7J7JY39</accession>
<dbReference type="OrthoDB" id="626167at2759"/>
<dbReference type="EMBL" id="VXIV02001661">
    <property type="protein sequence ID" value="KAF6030863.1"/>
    <property type="molecule type" value="Genomic_DNA"/>
</dbReference>